<dbReference type="AlphaFoldDB" id="A0A0L8AJ65"/>
<sequence>MKQIDINCDMGESYGNFSVGNDKAIFPHITSTNIACGMHAGDPYHIQKTIEMAIAQGIQIGAHPGYPDLQGFGRRVIQMSVEELYASVKYQVSALKGMVESTGGQLKYVKPHGALYNEISKNEKEAATVVKAIKSIDPTLMIMGLAGSHMKHIVEAEGMTFIAEAFADRRYEADGKLMSRGKENSVIHNAEAAVSQVLSVIKNGYTQTLNGEKVELQAESFCIHGDNPQAVEILKAIKLGLEENGITQKAFSTP</sequence>
<keyword evidence="1" id="KW-0378">Hydrolase</keyword>
<comment type="similarity">
    <text evidence="1">Belongs to the LamB/PxpA family.</text>
</comment>
<proteinExistence type="inferred from homology"/>
<protein>
    <recommendedName>
        <fullName evidence="1">5-oxoprolinase subunit A</fullName>
        <shortName evidence="1">5-OPase subunit A</shortName>
        <ecNumber evidence="1">3.5.2.9</ecNumber>
    </recommendedName>
    <alternativeName>
        <fullName evidence="1">5-oxoprolinase (ATP-hydrolyzing) subunit A</fullName>
    </alternativeName>
</protein>
<dbReference type="EC" id="3.5.2.9" evidence="1"/>
<comment type="catalytic activity">
    <reaction evidence="1">
        <text>5-oxo-L-proline + ATP + 2 H2O = L-glutamate + ADP + phosphate + H(+)</text>
        <dbReference type="Rhea" id="RHEA:10348"/>
        <dbReference type="ChEBI" id="CHEBI:15377"/>
        <dbReference type="ChEBI" id="CHEBI:15378"/>
        <dbReference type="ChEBI" id="CHEBI:29985"/>
        <dbReference type="ChEBI" id="CHEBI:30616"/>
        <dbReference type="ChEBI" id="CHEBI:43474"/>
        <dbReference type="ChEBI" id="CHEBI:58402"/>
        <dbReference type="ChEBI" id="CHEBI:456216"/>
        <dbReference type="EC" id="3.5.2.9"/>
    </reaction>
</comment>
<name>A0A0L8AJ65_9BACT</name>
<dbReference type="Pfam" id="PF03746">
    <property type="entry name" value="LamB_YcsF"/>
    <property type="match status" value="1"/>
</dbReference>
<reference evidence="3" key="1">
    <citation type="submission" date="2014-11" db="EMBL/GenBank/DDBJ databases">
        <title>Genome sequencing of Roseivirga sp. D-25.</title>
        <authorList>
            <person name="Selvaratnam C."/>
            <person name="Thevarajoo S."/>
            <person name="Goh K.M."/>
            <person name="Eee R."/>
            <person name="Chan K.-G."/>
            <person name="Chong C.S."/>
        </authorList>
    </citation>
    <scope>NUCLEOTIDE SEQUENCE [LARGE SCALE GENOMIC DNA]</scope>
    <source>
        <strain evidence="3">D-25</strain>
    </source>
</reference>
<dbReference type="SUPFAM" id="SSF88713">
    <property type="entry name" value="Glycoside hydrolase/deacetylase"/>
    <property type="match status" value="1"/>
</dbReference>
<dbReference type="GO" id="GO:0017168">
    <property type="term" value="F:5-oxoprolinase (ATP-hydrolyzing) activity"/>
    <property type="evidence" value="ECO:0007669"/>
    <property type="project" value="UniProtKB-UniRule"/>
</dbReference>
<evidence type="ECO:0000256" key="1">
    <source>
        <dbReference type="HAMAP-Rule" id="MF_00691"/>
    </source>
</evidence>
<dbReference type="CDD" id="cd10787">
    <property type="entry name" value="LamB_YcsF_like"/>
    <property type="match status" value="1"/>
</dbReference>
<dbReference type="InterPro" id="IPR011330">
    <property type="entry name" value="Glyco_hydro/deAcase_b/a-brl"/>
</dbReference>
<dbReference type="EMBL" id="JSVA01000015">
    <property type="protein sequence ID" value="KOF02195.1"/>
    <property type="molecule type" value="Genomic_DNA"/>
</dbReference>
<dbReference type="Gene3D" id="3.20.20.370">
    <property type="entry name" value="Glycoside hydrolase/deacetylase"/>
    <property type="match status" value="1"/>
</dbReference>
<keyword evidence="1" id="KW-0067">ATP-binding</keyword>
<dbReference type="RefSeq" id="WP_053224215.1">
    <property type="nucleotide sequence ID" value="NZ_JSVA01000015.1"/>
</dbReference>
<dbReference type="PATRIC" id="fig|1566026.4.peg.944"/>
<evidence type="ECO:0000313" key="2">
    <source>
        <dbReference type="EMBL" id="KOF02195.1"/>
    </source>
</evidence>
<dbReference type="InterPro" id="IPR005501">
    <property type="entry name" value="LamB/YcsF/PxpA-like"/>
</dbReference>
<gene>
    <name evidence="1" type="primary">pxpA</name>
    <name evidence="2" type="ORF">OB69_13230</name>
</gene>
<comment type="subunit">
    <text evidence="1">Forms a complex composed of PxpA, PxpB and PxpC.</text>
</comment>
<dbReference type="OrthoDB" id="9773478at2"/>
<organism evidence="2 3">
    <name type="scientific">Roseivirga seohaensis subsp. aquiponti</name>
    <dbReference type="NCBI Taxonomy" id="1566026"/>
    <lineage>
        <taxon>Bacteria</taxon>
        <taxon>Pseudomonadati</taxon>
        <taxon>Bacteroidota</taxon>
        <taxon>Cytophagia</taxon>
        <taxon>Cytophagales</taxon>
        <taxon>Roseivirgaceae</taxon>
        <taxon>Roseivirga</taxon>
    </lineage>
</organism>
<dbReference type="PANTHER" id="PTHR30292:SF0">
    <property type="entry name" value="5-OXOPROLINASE SUBUNIT A"/>
    <property type="match status" value="1"/>
</dbReference>
<dbReference type="HAMAP" id="MF_00691">
    <property type="entry name" value="PxpA"/>
    <property type="match status" value="1"/>
</dbReference>
<comment type="function">
    <text evidence="1">Catalyzes the cleavage of 5-oxoproline to form L-glutamate coupled to the hydrolysis of ATP to ADP and inorganic phosphate.</text>
</comment>
<dbReference type="GO" id="GO:0005524">
    <property type="term" value="F:ATP binding"/>
    <property type="evidence" value="ECO:0007669"/>
    <property type="project" value="UniProtKB-UniRule"/>
</dbReference>
<dbReference type="Proteomes" id="UP000036908">
    <property type="component" value="Unassembled WGS sequence"/>
</dbReference>
<comment type="caution">
    <text evidence="2">The sequence shown here is derived from an EMBL/GenBank/DDBJ whole genome shotgun (WGS) entry which is preliminary data.</text>
</comment>
<dbReference type="NCBIfam" id="NF003816">
    <property type="entry name" value="PRK05406.1-5"/>
    <property type="match status" value="1"/>
</dbReference>
<keyword evidence="1" id="KW-0547">Nucleotide-binding</keyword>
<accession>A0A0L8AJ65</accession>
<dbReference type="PANTHER" id="PTHR30292">
    <property type="entry name" value="UNCHARACTERIZED PROTEIN YBGL-RELATED"/>
    <property type="match status" value="1"/>
</dbReference>
<dbReference type="GO" id="GO:0005975">
    <property type="term" value="P:carbohydrate metabolic process"/>
    <property type="evidence" value="ECO:0007669"/>
    <property type="project" value="InterPro"/>
</dbReference>
<dbReference type="NCBIfam" id="NF003814">
    <property type="entry name" value="PRK05406.1-3"/>
    <property type="match status" value="1"/>
</dbReference>
<evidence type="ECO:0000313" key="3">
    <source>
        <dbReference type="Proteomes" id="UP000036908"/>
    </source>
</evidence>
<keyword evidence="3" id="KW-1185">Reference proteome</keyword>